<dbReference type="InterPro" id="IPR007018">
    <property type="entry name" value="Mediator_Med6"/>
</dbReference>
<evidence type="ECO:0000256" key="5">
    <source>
        <dbReference type="ARBA" id="ARBA00023242"/>
    </source>
</evidence>
<keyword evidence="4 6" id="KW-0804">Transcription</keyword>
<dbReference type="InterPro" id="IPR038566">
    <property type="entry name" value="Mediator_Med6_sf"/>
</dbReference>
<evidence type="ECO:0000256" key="6">
    <source>
        <dbReference type="RuleBase" id="RU364143"/>
    </source>
</evidence>
<keyword evidence="5 6" id="KW-0539">Nucleus</keyword>
<comment type="function">
    <text evidence="6">Component of the Mediator complex, a coactivator involved in the regulated transcription of nearly all RNA polymerase II-dependent genes. Mediator functions as a bridge to convey information from gene-specific regulatory proteins to the basal RNA polymerase II transcription machinery. Mediator is recruited to promoters by direct interactions with regulatory proteins and serves as a scaffold for the assembly of a functional preinitiation complex with RNA polymerase II and the general transcription factors.</text>
</comment>
<comment type="subunit">
    <text evidence="6">Component of the Mediator complex.</text>
</comment>
<keyword evidence="3 6" id="KW-0805">Transcription regulation</keyword>
<dbReference type="Proteomes" id="UP001164746">
    <property type="component" value="Chromosome 11"/>
</dbReference>
<comment type="subcellular location">
    <subcellularLocation>
        <location evidence="1 6">Nucleus</location>
    </subcellularLocation>
</comment>
<evidence type="ECO:0000313" key="8">
    <source>
        <dbReference type="Proteomes" id="UP001164746"/>
    </source>
</evidence>
<dbReference type="EMBL" id="CP111022">
    <property type="protein sequence ID" value="WAR19012.1"/>
    <property type="molecule type" value="Genomic_DNA"/>
</dbReference>
<evidence type="ECO:0000256" key="1">
    <source>
        <dbReference type="ARBA" id="ARBA00004123"/>
    </source>
</evidence>
<reference evidence="7" key="1">
    <citation type="submission" date="2022-11" db="EMBL/GenBank/DDBJ databases">
        <title>Centuries of genome instability and evolution in soft-shell clam transmissible cancer (bioRxiv).</title>
        <authorList>
            <person name="Hart S.F.M."/>
            <person name="Yonemitsu M.A."/>
            <person name="Giersch R.M."/>
            <person name="Beal B.F."/>
            <person name="Arriagada G."/>
            <person name="Davis B.W."/>
            <person name="Ostrander E.A."/>
            <person name="Goff S.P."/>
            <person name="Metzger M.J."/>
        </authorList>
    </citation>
    <scope>NUCLEOTIDE SEQUENCE</scope>
    <source>
        <strain evidence="7">MELC-2E11</strain>
        <tissue evidence="7">Siphon/mantle</tissue>
    </source>
</reference>
<keyword evidence="6" id="KW-0010">Activator</keyword>
<feature type="non-terminal residue" evidence="7">
    <location>
        <position position="1"/>
    </location>
</feature>
<protein>
    <recommendedName>
        <fullName evidence="6">Mediator of RNA polymerase II transcription subunit 6</fullName>
    </recommendedName>
    <alternativeName>
        <fullName evidence="6">Mediator complex subunit 6</fullName>
    </alternativeName>
</protein>
<organism evidence="7 8">
    <name type="scientific">Mya arenaria</name>
    <name type="common">Soft-shell clam</name>
    <dbReference type="NCBI Taxonomy" id="6604"/>
    <lineage>
        <taxon>Eukaryota</taxon>
        <taxon>Metazoa</taxon>
        <taxon>Spiralia</taxon>
        <taxon>Lophotrochozoa</taxon>
        <taxon>Mollusca</taxon>
        <taxon>Bivalvia</taxon>
        <taxon>Autobranchia</taxon>
        <taxon>Heteroconchia</taxon>
        <taxon>Euheterodonta</taxon>
        <taxon>Imparidentia</taxon>
        <taxon>Neoheterodontei</taxon>
        <taxon>Myida</taxon>
        <taxon>Myoidea</taxon>
        <taxon>Myidae</taxon>
        <taxon>Mya</taxon>
    </lineage>
</organism>
<feature type="non-terminal residue" evidence="7">
    <location>
        <position position="120"/>
    </location>
</feature>
<keyword evidence="8" id="KW-1185">Reference proteome</keyword>
<accession>A0ABY7FA12</accession>
<evidence type="ECO:0000256" key="2">
    <source>
        <dbReference type="ARBA" id="ARBA00007526"/>
    </source>
</evidence>
<gene>
    <name evidence="6" type="primary">MED6</name>
    <name evidence="7" type="ORF">MAR_000850</name>
</gene>
<dbReference type="Gene3D" id="3.10.450.580">
    <property type="entry name" value="Mediator complex, subunit Med6"/>
    <property type="match status" value="2"/>
</dbReference>
<dbReference type="Pfam" id="PF04934">
    <property type="entry name" value="Med6"/>
    <property type="match status" value="1"/>
</dbReference>
<proteinExistence type="inferred from homology"/>
<evidence type="ECO:0000313" key="7">
    <source>
        <dbReference type="EMBL" id="WAR19012.1"/>
    </source>
</evidence>
<comment type="similarity">
    <text evidence="2 6">Belongs to the Mediator complex subunit 6 family.</text>
</comment>
<name>A0ABY7FA12_MYAAR</name>
<sequence length="120" mass="13812">STLNLTWHDTAWIPVLNPGNILDYFSERSNPFYDRQCEQMTGVEYVVVHVQEPILYIIRKQFRHSPTQVIPQTDYYIIGGVVYQAPDLHTFINSRLPSHFPDTIHQKVTGGISISKKVLA</sequence>
<dbReference type="PANTHER" id="PTHR13104">
    <property type="entry name" value="MED-6-RELATED"/>
    <property type="match status" value="1"/>
</dbReference>
<evidence type="ECO:0000256" key="4">
    <source>
        <dbReference type="ARBA" id="ARBA00023163"/>
    </source>
</evidence>
<evidence type="ECO:0000256" key="3">
    <source>
        <dbReference type="ARBA" id="ARBA00023015"/>
    </source>
</evidence>